<reference evidence="2 3" key="1">
    <citation type="submission" date="2024-05" db="EMBL/GenBank/DDBJ databases">
        <title>Genome sequencing and assembly of Indian major carp, Cirrhinus mrigala (Hamilton, 1822).</title>
        <authorList>
            <person name="Mohindra V."/>
            <person name="Chowdhury L.M."/>
            <person name="Lal K."/>
            <person name="Jena J.K."/>
        </authorList>
    </citation>
    <scope>NUCLEOTIDE SEQUENCE [LARGE SCALE GENOMIC DNA]</scope>
    <source>
        <strain evidence="2">CM1030</strain>
        <tissue evidence="2">Blood</tissue>
    </source>
</reference>
<dbReference type="InterPro" id="IPR026171">
    <property type="entry name" value="FANCI"/>
</dbReference>
<feature type="domain" description="FANCI solenoid 3" evidence="1">
    <location>
        <begin position="1"/>
        <end position="110"/>
    </location>
</feature>
<dbReference type="EMBL" id="JAMKFB020000025">
    <property type="protein sequence ID" value="KAL0155867.1"/>
    <property type="molecule type" value="Genomic_DNA"/>
</dbReference>
<dbReference type="InterPro" id="IPR029313">
    <property type="entry name" value="FANCI_S3"/>
</dbReference>
<protein>
    <recommendedName>
        <fullName evidence="1">FANCI solenoid 3 domain-containing protein</fullName>
    </recommendedName>
</protein>
<feature type="non-terminal residue" evidence="2">
    <location>
        <position position="110"/>
    </location>
</feature>
<dbReference type="PANTHER" id="PTHR21818">
    <property type="entry name" value="BC025462 PROTEIN"/>
    <property type="match status" value="1"/>
</dbReference>
<dbReference type="AlphaFoldDB" id="A0ABD0N112"/>
<evidence type="ECO:0000259" key="1">
    <source>
        <dbReference type="Pfam" id="PF14677"/>
    </source>
</evidence>
<keyword evidence="3" id="KW-1185">Reference proteome</keyword>
<name>A0ABD0N112_CIRMR</name>
<gene>
    <name evidence="2" type="ORF">M9458_050130</name>
</gene>
<dbReference type="Proteomes" id="UP001529510">
    <property type="component" value="Unassembled WGS sequence"/>
</dbReference>
<accession>A0ABD0N112</accession>
<sequence length="110" mass="12412">REECLSVLRSSGDFLRYSVSVALQKIQQLEETGHTDGPEGQSPDKTFRHLCDITSVLMWRYTNVPSTVEDAGKKEKGQSVSLLCLEGLLRVFTTVLQRYPTRMSNFLSSL</sequence>
<dbReference type="Pfam" id="PF14677">
    <property type="entry name" value="FANCI_S3"/>
    <property type="match status" value="1"/>
</dbReference>
<comment type="caution">
    <text evidence="2">The sequence shown here is derived from an EMBL/GenBank/DDBJ whole genome shotgun (WGS) entry which is preliminary data.</text>
</comment>
<feature type="non-terminal residue" evidence="2">
    <location>
        <position position="1"/>
    </location>
</feature>
<proteinExistence type="predicted"/>
<evidence type="ECO:0000313" key="2">
    <source>
        <dbReference type="EMBL" id="KAL0155867.1"/>
    </source>
</evidence>
<evidence type="ECO:0000313" key="3">
    <source>
        <dbReference type="Proteomes" id="UP001529510"/>
    </source>
</evidence>
<organism evidence="2 3">
    <name type="scientific">Cirrhinus mrigala</name>
    <name type="common">Mrigala</name>
    <dbReference type="NCBI Taxonomy" id="683832"/>
    <lineage>
        <taxon>Eukaryota</taxon>
        <taxon>Metazoa</taxon>
        <taxon>Chordata</taxon>
        <taxon>Craniata</taxon>
        <taxon>Vertebrata</taxon>
        <taxon>Euteleostomi</taxon>
        <taxon>Actinopterygii</taxon>
        <taxon>Neopterygii</taxon>
        <taxon>Teleostei</taxon>
        <taxon>Ostariophysi</taxon>
        <taxon>Cypriniformes</taxon>
        <taxon>Cyprinidae</taxon>
        <taxon>Labeoninae</taxon>
        <taxon>Labeonini</taxon>
        <taxon>Cirrhinus</taxon>
    </lineage>
</organism>
<dbReference type="PANTHER" id="PTHR21818:SF0">
    <property type="entry name" value="FANCONI ANEMIA GROUP I PROTEIN"/>
    <property type="match status" value="1"/>
</dbReference>